<reference evidence="3" key="1">
    <citation type="submission" date="2023-04" db="EMBL/GenBank/DDBJ databases">
        <title>Aspergillus oryzae NBRC 4228.</title>
        <authorList>
            <person name="Ichikawa N."/>
            <person name="Sato H."/>
            <person name="Tonouchi N."/>
        </authorList>
    </citation>
    <scope>NUCLEOTIDE SEQUENCE</scope>
    <source>
        <strain evidence="3">NBRC 4228</strain>
    </source>
</reference>
<sequence length="171" mass="18808">MSASVRGAATDVKSSILTQPNMYARNILIGKMKYELGDHSYVRCPENKLVADIEFKTKGYFTGAYNQIGGTIKNSETGQVYYELSGYWNKEMFITDVRQILSIAPILEGQTESSQYQIPPHKEGREAAPPDHNGAAPSAAQPASSGGEKLEEVQRKDTRTSDVDTFVDAKP</sequence>
<dbReference type="GO" id="GO:0005829">
    <property type="term" value="C:cytosol"/>
    <property type="evidence" value="ECO:0007669"/>
    <property type="project" value="TreeGrafter"/>
</dbReference>
<evidence type="ECO:0000313" key="4">
    <source>
        <dbReference type="Proteomes" id="UP001165205"/>
    </source>
</evidence>
<dbReference type="GO" id="GO:0016020">
    <property type="term" value="C:membrane"/>
    <property type="evidence" value="ECO:0007669"/>
    <property type="project" value="TreeGrafter"/>
</dbReference>
<dbReference type="InterPro" id="IPR000648">
    <property type="entry name" value="Oxysterol-bd"/>
</dbReference>
<dbReference type="GO" id="GO:0032934">
    <property type="term" value="F:sterol binding"/>
    <property type="evidence" value="ECO:0007669"/>
    <property type="project" value="TreeGrafter"/>
</dbReference>
<dbReference type="PANTHER" id="PTHR10972:SF102">
    <property type="entry name" value="OXYSTEROL-BINDING PROTEIN"/>
    <property type="match status" value="1"/>
</dbReference>
<feature type="compositionally biased region" description="Low complexity" evidence="2">
    <location>
        <begin position="134"/>
        <end position="147"/>
    </location>
</feature>
<dbReference type="SUPFAM" id="SSF144000">
    <property type="entry name" value="Oxysterol-binding protein-like"/>
    <property type="match status" value="1"/>
</dbReference>
<dbReference type="EMBL" id="BSYA01000155">
    <property type="protein sequence ID" value="GMG35012.1"/>
    <property type="molecule type" value="Genomic_DNA"/>
</dbReference>
<proteinExistence type="inferred from homology"/>
<feature type="region of interest" description="Disordered" evidence="2">
    <location>
        <begin position="112"/>
        <end position="171"/>
    </location>
</feature>
<protein>
    <submittedName>
        <fullName evidence="3">Unnamed protein product</fullName>
    </submittedName>
</protein>
<evidence type="ECO:0000313" key="3">
    <source>
        <dbReference type="EMBL" id="GMG35012.1"/>
    </source>
</evidence>
<dbReference type="InterPro" id="IPR037239">
    <property type="entry name" value="OSBP_sf"/>
</dbReference>
<dbReference type="Gene3D" id="2.40.160.120">
    <property type="match status" value="1"/>
</dbReference>
<dbReference type="Proteomes" id="UP001165205">
    <property type="component" value="Unassembled WGS sequence"/>
</dbReference>
<accession>A0AAN5C166</accession>
<comment type="similarity">
    <text evidence="1">Belongs to the OSBP family.</text>
</comment>
<dbReference type="Pfam" id="PF01237">
    <property type="entry name" value="Oxysterol_BP"/>
    <property type="match status" value="1"/>
</dbReference>
<feature type="compositionally biased region" description="Basic and acidic residues" evidence="2">
    <location>
        <begin position="148"/>
        <end position="171"/>
    </location>
</feature>
<dbReference type="PANTHER" id="PTHR10972">
    <property type="entry name" value="OXYSTEROL-BINDING PROTEIN-RELATED"/>
    <property type="match status" value="1"/>
</dbReference>
<dbReference type="AlphaFoldDB" id="A0AAN5C166"/>
<name>A0AAN5C166_ASPOZ</name>
<evidence type="ECO:0000256" key="1">
    <source>
        <dbReference type="ARBA" id="ARBA00008842"/>
    </source>
</evidence>
<organism evidence="3 4">
    <name type="scientific">Aspergillus oryzae</name>
    <name type="common">Yellow koji mold</name>
    <dbReference type="NCBI Taxonomy" id="5062"/>
    <lineage>
        <taxon>Eukaryota</taxon>
        <taxon>Fungi</taxon>
        <taxon>Dikarya</taxon>
        <taxon>Ascomycota</taxon>
        <taxon>Pezizomycotina</taxon>
        <taxon>Eurotiomycetes</taxon>
        <taxon>Eurotiomycetidae</taxon>
        <taxon>Eurotiales</taxon>
        <taxon>Aspergillaceae</taxon>
        <taxon>Aspergillus</taxon>
        <taxon>Aspergillus subgen. Circumdati</taxon>
    </lineage>
</organism>
<evidence type="ECO:0000256" key="2">
    <source>
        <dbReference type="SAM" id="MobiDB-lite"/>
    </source>
</evidence>
<feature type="compositionally biased region" description="Basic and acidic residues" evidence="2">
    <location>
        <begin position="120"/>
        <end position="129"/>
    </location>
</feature>
<gene>
    <name evidence="3" type="ORF">Aory04_001028400</name>
</gene>
<dbReference type="GO" id="GO:0032541">
    <property type="term" value="C:cortical endoplasmic reticulum"/>
    <property type="evidence" value="ECO:0007669"/>
    <property type="project" value="TreeGrafter"/>
</dbReference>
<comment type="caution">
    <text evidence="3">The sequence shown here is derived from an EMBL/GenBank/DDBJ whole genome shotgun (WGS) entry which is preliminary data.</text>
</comment>